<dbReference type="Proteomes" id="UP000253628">
    <property type="component" value="Unassembled WGS sequence"/>
</dbReference>
<sequence>MADLVLPLKGEYFEQIKAGAKTEEYRLVTPYWTRRLDRRHFERIILTLGYPPKDDTDRRLVLPYRGYAIKTITHPHFGPDPVRVYAIQLR</sequence>
<keyword evidence="2" id="KW-1185">Reference proteome</keyword>
<dbReference type="AlphaFoldDB" id="A0A366HAQ6"/>
<proteinExistence type="predicted"/>
<name>A0A366HAQ6_9BURK</name>
<organism evidence="1 2">
    <name type="scientific">Eoetvoesiella caeni</name>
    <dbReference type="NCBI Taxonomy" id="645616"/>
    <lineage>
        <taxon>Bacteria</taxon>
        <taxon>Pseudomonadati</taxon>
        <taxon>Pseudomonadota</taxon>
        <taxon>Betaproteobacteria</taxon>
        <taxon>Burkholderiales</taxon>
        <taxon>Alcaligenaceae</taxon>
        <taxon>Eoetvoesiella</taxon>
    </lineage>
</organism>
<dbReference type="RefSeq" id="WP_113933298.1">
    <property type="nucleotide sequence ID" value="NZ_JACCEU010000003.1"/>
</dbReference>
<dbReference type="EMBL" id="QNRQ01000005">
    <property type="protein sequence ID" value="RBP39334.1"/>
    <property type="molecule type" value="Genomic_DNA"/>
</dbReference>
<evidence type="ECO:0000313" key="1">
    <source>
        <dbReference type="EMBL" id="RBP39334.1"/>
    </source>
</evidence>
<dbReference type="OrthoDB" id="9133299at2"/>
<evidence type="ECO:0008006" key="3">
    <source>
        <dbReference type="Google" id="ProtNLM"/>
    </source>
</evidence>
<evidence type="ECO:0000313" key="2">
    <source>
        <dbReference type="Proteomes" id="UP000253628"/>
    </source>
</evidence>
<gene>
    <name evidence="1" type="ORF">DFR37_105127</name>
</gene>
<comment type="caution">
    <text evidence="1">The sequence shown here is derived from an EMBL/GenBank/DDBJ whole genome shotgun (WGS) entry which is preliminary data.</text>
</comment>
<accession>A0A366HAQ6</accession>
<protein>
    <recommendedName>
        <fullName evidence="3">RNA-binding protein</fullName>
    </recommendedName>
</protein>
<reference evidence="1 2" key="1">
    <citation type="submission" date="2018-06" db="EMBL/GenBank/DDBJ databases">
        <title>Genomic Encyclopedia of Type Strains, Phase IV (KMG-IV): sequencing the most valuable type-strain genomes for metagenomic binning, comparative biology and taxonomic classification.</title>
        <authorList>
            <person name="Goeker M."/>
        </authorList>
    </citation>
    <scope>NUCLEOTIDE SEQUENCE [LARGE SCALE GENOMIC DNA]</scope>
    <source>
        <strain evidence="1 2">DSM 25520</strain>
    </source>
</reference>